<proteinExistence type="predicted"/>
<organism evidence="2 3">
    <name type="scientific">Mucuna pruriens</name>
    <name type="common">Velvet bean</name>
    <name type="synonym">Dolichos pruriens</name>
    <dbReference type="NCBI Taxonomy" id="157652"/>
    <lineage>
        <taxon>Eukaryota</taxon>
        <taxon>Viridiplantae</taxon>
        <taxon>Streptophyta</taxon>
        <taxon>Embryophyta</taxon>
        <taxon>Tracheophyta</taxon>
        <taxon>Spermatophyta</taxon>
        <taxon>Magnoliopsida</taxon>
        <taxon>eudicotyledons</taxon>
        <taxon>Gunneridae</taxon>
        <taxon>Pentapetalae</taxon>
        <taxon>rosids</taxon>
        <taxon>fabids</taxon>
        <taxon>Fabales</taxon>
        <taxon>Fabaceae</taxon>
        <taxon>Papilionoideae</taxon>
        <taxon>50 kb inversion clade</taxon>
        <taxon>NPAAA clade</taxon>
        <taxon>indigoferoid/millettioid clade</taxon>
        <taxon>Phaseoleae</taxon>
        <taxon>Mucuna</taxon>
    </lineage>
</organism>
<gene>
    <name evidence="2" type="ORF">CR513_03348</name>
</gene>
<dbReference type="Proteomes" id="UP000257109">
    <property type="component" value="Unassembled WGS sequence"/>
</dbReference>
<evidence type="ECO:0000313" key="3">
    <source>
        <dbReference type="Proteomes" id="UP000257109"/>
    </source>
</evidence>
<protein>
    <submittedName>
        <fullName evidence="2">Uncharacterized protein</fullName>
    </submittedName>
</protein>
<evidence type="ECO:0000313" key="2">
    <source>
        <dbReference type="EMBL" id="RDY11935.1"/>
    </source>
</evidence>
<dbReference type="AlphaFoldDB" id="A0A371IAB4"/>
<feature type="region of interest" description="Disordered" evidence="1">
    <location>
        <begin position="75"/>
        <end position="115"/>
    </location>
</feature>
<dbReference type="EMBL" id="QJKJ01000553">
    <property type="protein sequence ID" value="RDY11935.1"/>
    <property type="molecule type" value="Genomic_DNA"/>
</dbReference>
<feature type="non-terminal residue" evidence="2">
    <location>
        <position position="1"/>
    </location>
</feature>
<sequence length="115" mass="12447">ESTLFPTVNKPDPTLLKRSLNKQRPSLTSNNQVRLRTTKSAFGQICLPGGSSTTFDDNSQQSQLRAEGEVAEYSIGGGGLTNKAAITETKSDHTGRGEEGNHEDTCNRDQLPHFG</sequence>
<keyword evidence="3" id="KW-1185">Reference proteome</keyword>
<feature type="region of interest" description="Disordered" evidence="1">
    <location>
        <begin position="1"/>
        <end position="35"/>
    </location>
</feature>
<evidence type="ECO:0000256" key="1">
    <source>
        <dbReference type="SAM" id="MobiDB-lite"/>
    </source>
</evidence>
<feature type="non-terminal residue" evidence="2">
    <location>
        <position position="115"/>
    </location>
</feature>
<feature type="compositionally biased region" description="Basic and acidic residues" evidence="1">
    <location>
        <begin position="89"/>
        <end position="115"/>
    </location>
</feature>
<feature type="compositionally biased region" description="Polar residues" evidence="1">
    <location>
        <begin position="22"/>
        <end position="35"/>
    </location>
</feature>
<name>A0A371IAB4_MUCPR</name>
<reference evidence="2" key="1">
    <citation type="submission" date="2018-05" db="EMBL/GenBank/DDBJ databases">
        <title>Draft genome of Mucuna pruriens seed.</title>
        <authorList>
            <person name="Nnadi N.E."/>
            <person name="Vos R."/>
            <person name="Hasami M.H."/>
            <person name="Devisetty U.K."/>
            <person name="Aguiy J.C."/>
        </authorList>
    </citation>
    <scope>NUCLEOTIDE SEQUENCE [LARGE SCALE GENOMIC DNA]</scope>
    <source>
        <strain evidence="2">JCA_2017</strain>
    </source>
</reference>
<accession>A0A371IAB4</accession>
<comment type="caution">
    <text evidence="2">The sequence shown here is derived from an EMBL/GenBank/DDBJ whole genome shotgun (WGS) entry which is preliminary data.</text>
</comment>